<dbReference type="SUPFAM" id="SSF46785">
    <property type="entry name" value="Winged helix' DNA-binding domain"/>
    <property type="match status" value="1"/>
</dbReference>
<dbReference type="InterPro" id="IPR036388">
    <property type="entry name" value="WH-like_DNA-bd_sf"/>
</dbReference>
<reference evidence="2 3" key="1">
    <citation type="submission" date="2022-09" db="EMBL/GenBank/DDBJ databases">
        <title>Xylan utilization by haloarchaea-nanohaloarchaea associations.</title>
        <authorList>
            <person name="Yakimov M."/>
        </authorList>
    </citation>
    <scope>NUCLEOTIDE SEQUENCE [LARGE SCALE GENOMIC DNA]</scope>
    <source>
        <strain evidence="2 3">SVXNc</strain>
    </source>
</reference>
<dbReference type="Gene3D" id="1.10.10.10">
    <property type="entry name" value="Winged helix-like DNA-binding domain superfamily/Winged helix DNA-binding domain"/>
    <property type="match status" value="1"/>
</dbReference>
<protein>
    <submittedName>
        <fullName evidence="2">Transcriptional regulator, PadR family</fullName>
    </submittedName>
</protein>
<dbReference type="InterPro" id="IPR036390">
    <property type="entry name" value="WH_DNA-bd_sf"/>
</dbReference>
<dbReference type="PANTHER" id="PTHR43252">
    <property type="entry name" value="TRANSCRIPTIONAL REGULATOR YQJI"/>
    <property type="match status" value="1"/>
</dbReference>
<dbReference type="Proteomes" id="UP001218034">
    <property type="component" value="Chromosome"/>
</dbReference>
<dbReference type="PANTHER" id="PTHR43252:SF7">
    <property type="entry name" value="TRANSCRIPTIONAL REGULATOR YQJI"/>
    <property type="match status" value="1"/>
</dbReference>
<proteinExistence type="predicted"/>
<dbReference type="EMBL" id="CP104395">
    <property type="protein sequence ID" value="WEL19603.1"/>
    <property type="molecule type" value="Genomic_DNA"/>
</dbReference>
<organism evidence="2 3">
    <name type="scientific">Candidatus Nanohalococcus occultus</name>
    <dbReference type="NCBI Taxonomy" id="2978047"/>
    <lineage>
        <taxon>Archaea</taxon>
        <taxon>Candidatus Nanohalarchaeota</taxon>
        <taxon>Candidatus Nanohalarchaeota incertae sedis</taxon>
        <taxon>Candidatus Nanohalococcus</taxon>
    </lineage>
</organism>
<evidence type="ECO:0000259" key="1">
    <source>
        <dbReference type="Pfam" id="PF03551"/>
    </source>
</evidence>
<dbReference type="InterPro" id="IPR005149">
    <property type="entry name" value="Tscrpt_reg_PadR_N"/>
</dbReference>
<dbReference type="GeneID" id="90590025"/>
<accession>A0ABY8CEH7</accession>
<keyword evidence="3" id="KW-1185">Reference proteome</keyword>
<dbReference type="Pfam" id="PF03551">
    <property type="entry name" value="PadR"/>
    <property type="match status" value="1"/>
</dbReference>
<evidence type="ECO:0000313" key="3">
    <source>
        <dbReference type="Proteomes" id="UP001218034"/>
    </source>
</evidence>
<gene>
    <name evidence="2" type="ORF">SVXNc_0587</name>
</gene>
<feature type="domain" description="Transcription regulator PadR N-terminal" evidence="1">
    <location>
        <begin position="15"/>
        <end position="79"/>
    </location>
</feature>
<name>A0ABY8CEH7_9ARCH</name>
<sequence length="130" mass="14837">MSDPNLNHIYRMYTLLLLKTGSRHGYEIIDKIEEMTGDEPSTSHIYPFLSELEENGYVSVEKGTRGKKTYSLTDEGKTLVSEQLDSFGEMLYAAIQDKVRECAHCDCRIYDNGYEKDGEIYCCKHCASAE</sequence>
<dbReference type="RefSeq" id="WP_347721443.1">
    <property type="nucleotide sequence ID" value="NZ_CP104395.1"/>
</dbReference>
<evidence type="ECO:0000313" key="2">
    <source>
        <dbReference type="EMBL" id="WEL19603.1"/>
    </source>
</evidence>